<dbReference type="RefSeq" id="WP_126382598.1">
    <property type="nucleotide sequence ID" value="NZ_LR134350.1"/>
</dbReference>
<sequence length="359" mass="39906">MSNAFNQFEALRARMDVFLGKLEQRGQEVGAEALATARDMKRSDPEEFRRSFGAFSSGITAQLMTLVTKAQATFEEQFSMFEDMDDDPDVELGYQALEERMEAWEEKMTWRAEHVFDELADDDAQATWDAAVAEWKSLASRFTCPQCSAPVPVPELYTVSVYLPCQGCGTQVTFTPSETMQSAVIAAESLAEAKARPYQKAYEIGVDDPEVLFPTWLADFARSKAVEQAELESLVPMVAAKKFPETINALTEHKDHPDDSVNLKFYPNSVPWDFQQVRLAYYGALVELARAIAELRAQGQPRAADLVRGMVPAFARPGCEVAAAVANDTYTEALVAPLLDHARTLNYLADEYGNPLVIN</sequence>
<keyword evidence="2" id="KW-1185">Reference proteome</keyword>
<dbReference type="AlphaFoldDB" id="A0A3S4RB41"/>
<organism evidence="1 2">
    <name type="scientific">Actinomyces howellii</name>
    <dbReference type="NCBI Taxonomy" id="52771"/>
    <lineage>
        <taxon>Bacteria</taxon>
        <taxon>Bacillati</taxon>
        <taxon>Actinomycetota</taxon>
        <taxon>Actinomycetes</taxon>
        <taxon>Actinomycetales</taxon>
        <taxon>Actinomycetaceae</taxon>
        <taxon>Actinomyces</taxon>
    </lineage>
</organism>
<accession>A0A3S4RB41</accession>
<dbReference type="EMBL" id="LR134350">
    <property type="protein sequence ID" value="VEG28437.1"/>
    <property type="molecule type" value="Genomic_DNA"/>
</dbReference>
<dbReference type="Proteomes" id="UP000266895">
    <property type="component" value="Chromosome"/>
</dbReference>
<reference evidence="1 2" key="1">
    <citation type="submission" date="2018-12" db="EMBL/GenBank/DDBJ databases">
        <authorList>
            <consortium name="Pathogen Informatics"/>
        </authorList>
    </citation>
    <scope>NUCLEOTIDE SEQUENCE [LARGE SCALE GENOMIC DNA]</scope>
    <source>
        <strain evidence="1 2">NCTC11636</strain>
    </source>
</reference>
<name>A0A3S4RB41_9ACTO</name>
<gene>
    <name evidence="1" type="ORF">NCTC11636_01537</name>
</gene>
<dbReference type="KEGG" id="ahw:NCTC11636_01537"/>
<protein>
    <submittedName>
        <fullName evidence="1">Uncharacterized protein</fullName>
    </submittedName>
</protein>
<evidence type="ECO:0000313" key="2">
    <source>
        <dbReference type="Proteomes" id="UP000266895"/>
    </source>
</evidence>
<proteinExistence type="predicted"/>
<dbReference type="OrthoDB" id="5502466at2"/>
<evidence type="ECO:0000313" key="1">
    <source>
        <dbReference type="EMBL" id="VEG28437.1"/>
    </source>
</evidence>